<dbReference type="Gene3D" id="1.50.10.150">
    <property type="entry name" value="Voltage-dependent anion channel"/>
    <property type="match status" value="1"/>
</dbReference>
<proteinExistence type="predicted"/>
<comment type="caution">
    <text evidence="6">The sequence shown here is derived from an EMBL/GenBank/DDBJ whole genome shotgun (WGS) entry which is preliminary data.</text>
</comment>
<organism evidence="6 7">
    <name type="scientific">Helicobacter colisuis</name>
    <dbReference type="NCBI Taxonomy" id="2949739"/>
    <lineage>
        <taxon>Bacteria</taxon>
        <taxon>Pseudomonadati</taxon>
        <taxon>Campylobacterota</taxon>
        <taxon>Epsilonproteobacteria</taxon>
        <taxon>Campylobacterales</taxon>
        <taxon>Helicobacteraceae</taxon>
        <taxon>Helicobacter</taxon>
    </lineage>
</organism>
<feature type="transmembrane region" description="Helical" evidence="5">
    <location>
        <begin position="12"/>
        <end position="35"/>
    </location>
</feature>
<dbReference type="PANTHER" id="PTHR37955">
    <property type="entry name" value="TELLURITE RESISTANCE PROTEIN TEHA"/>
    <property type="match status" value="1"/>
</dbReference>
<feature type="transmembrane region" description="Helical" evidence="5">
    <location>
        <begin position="279"/>
        <end position="300"/>
    </location>
</feature>
<feature type="transmembrane region" description="Helical" evidence="5">
    <location>
        <begin position="119"/>
        <end position="140"/>
    </location>
</feature>
<name>A0ABT0TTF5_9HELI</name>
<feature type="transmembrane region" description="Helical" evidence="5">
    <location>
        <begin position="248"/>
        <end position="272"/>
    </location>
</feature>
<keyword evidence="2 5" id="KW-0812">Transmembrane</keyword>
<feature type="transmembrane region" description="Helical" evidence="5">
    <location>
        <begin position="47"/>
        <end position="72"/>
    </location>
</feature>
<dbReference type="CDD" id="cd09323">
    <property type="entry name" value="TDT_SLAC1_like"/>
    <property type="match status" value="1"/>
</dbReference>
<feature type="transmembrane region" description="Helical" evidence="5">
    <location>
        <begin position="220"/>
        <end position="242"/>
    </location>
</feature>
<dbReference type="PANTHER" id="PTHR37955:SF1">
    <property type="entry name" value="DEP DOMAIN-CONTAINING PROTEIN"/>
    <property type="match status" value="1"/>
</dbReference>
<dbReference type="Pfam" id="PF03595">
    <property type="entry name" value="SLAC1"/>
    <property type="match status" value="1"/>
</dbReference>
<gene>
    <name evidence="6" type="ORF">NCR95_03390</name>
</gene>
<evidence type="ECO:0000256" key="3">
    <source>
        <dbReference type="ARBA" id="ARBA00022989"/>
    </source>
</evidence>
<reference evidence="6" key="1">
    <citation type="submission" date="2022-06" db="EMBL/GenBank/DDBJ databases">
        <title>Helicobacter colisuis sp. nov.</title>
        <authorList>
            <person name="Papic B."/>
            <person name="Gruntar I."/>
        </authorList>
    </citation>
    <scope>NUCLEOTIDE SEQUENCE</scope>
    <source>
        <strain evidence="6">11154-15</strain>
    </source>
</reference>
<keyword evidence="4 5" id="KW-0472">Membrane</keyword>
<evidence type="ECO:0000256" key="5">
    <source>
        <dbReference type="SAM" id="Phobius"/>
    </source>
</evidence>
<evidence type="ECO:0000256" key="1">
    <source>
        <dbReference type="ARBA" id="ARBA00004141"/>
    </source>
</evidence>
<dbReference type="InterPro" id="IPR004695">
    <property type="entry name" value="SLAC1/Mae1/Ssu1/TehA"/>
</dbReference>
<dbReference type="RefSeq" id="WP_242099270.1">
    <property type="nucleotide sequence ID" value="NZ_JAMOKX010000002.1"/>
</dbReference>
<dbReference type="InterPro" id="IPR038665">
    <property type="entry name" value="Voltage-dep_anion_channel_sf"/>
</dbReference>
<evidence type="ECO:0000313" key="7">
    <source>
        <dbReference type="Proteomes" id="UP001057522"/>
    </source>
</evidence>
<feature type="transmembrane region" description="Helical" evidence="5">
    <location>
        <begin position="93"/>
        <end position="113"/>
    </location>
</feature>
<keyword evidence="7" id="KW-1185">Reference proteome</keyword>
<comment type="subcellular location">
    <subcellularLocation>
        <location evidence="1">Membrane</location>
        <topology evidence="1">Multi-pass membrane protein</topology>
    </subcellularLocation>
</comment>
<evidence type="ECO:0000256" key="2">
    <source>
        <dbReference type="ARBA" id="ARBA00022692"/>
    </source>
</evidence>
<evidence type="ECO:0000256" key="4">
    <source>
        <dbReference type="ARBA" id="ARBA00023136"/>
    </source>
</evidence>
<accession>A0ABT0TTF5</accession>
<dbReference type="InterPro" id="IPR052951">
    <property type="entry name" value="Tellurite_res_ion_channel"/>
</dbReference>
<protein>
    <submittedName>
        <fullName evidence="6">SLAC1 anion channel family protein</fullName>
    </submittedName>
</protein>
<dbReference type="EMBL" id="JAMOKX010000002">
    <property type="protein sequence ID" value="MCL9819218.1"/>
    <property type="molecule type" value="Genomic_DNA"/>
</dbReference>
<feature type="transmembrane region" description="Helical" evidence="5">
    <location>
        <begin position="306"/>
        <end position="327"/>
    </location>
</feature>
<feature type="transmembrane region" description="Helical" evidence="5">
    <location>
        <begin position="152"/>
        <end position="172"/>
    </location>
</feature>
<feature type="transmembrane region" description="Helical" evidence="5">
    <location>
        <begin position="184"/>
        <end position="208"/>
    </location>
</feature>
<keyword evidence="3 5" id="KW-1133">Transmembrane helix</keyword>
<evidence type="ECO:0000313" key="6">
    <source>
        <dbReference type="EMBL" id="MCL9819218.1"/>
    </source>
</evidence>
<sequence>MEENKESMEEDYWLVHFPIMFFASVMGVGGLSLVVNKSIDIFELHESLGWLSVICVAISVALLVAIVGLYGLKIIKYPKAFLKELKHPVRINFFAAVSVSILIVLMLVLPYIGDGFALVLFWIGALLQLIFSLYVVKYWFVNEMKQKMASPAWFIPIVGNLIVPLAGMKLNIALGDVIVSYEVLIFYFGMGTFFWILLGAGLLFRLIFGENLPQKFLPTLFIFIAPPSIFGLDVLLMFNDFISMGSSYVIASASFSVALFFIFLMASIFNVFLNIKFALSWWAFTFPIAAFTLCSLELYIASYSPIYKVFGILGGVLCAVIVFVVGFRTLIAIKNREICVIEE</sequence>
<dbReference type="Proteomes" id="UP001057522">
    <property type="component" value="Unassembled WGS sequence"/>
</dbReference>